<sequence>MSGNVGRNRKWNGIEQKISLSDFIARYEKHFLTEDTYAEVETGGEAGRLLAAGSTGEIAVIQMIDGDNRSAIFVPADDSMFGTGCESVRVPIMEDCTEYDSCFAMSAEQAWRTLLHMITDEHYPDKQSWFYL</sequence>
<keyword evidence="2" id="KW-1185">Reference proteome</keyword>
<evidence type="ECO:0000313" key="2">
    <source>
        <dbReference type="Proteomes" id="UP001072034"/>
    </source>
</evidence>
<name>A0ABT4ICT7_9ACTO</name>
<accession>A0ABT4ICT7</accession>
<protein>
    <submittedName>
        <fullName evidence="1">Uncharacterized protein</fullName>
    </submittedName>
</protein>
<dbReference type="RefSeq" id="WP_268918750.1">
    <property type="nucleotide sequence ID" value="NZ_CP124548.1"/>
</dbReference>
<evidence type="ECO:0000313" key="1">
    <source>
        <dbReference type="EMBL" id="MCZ0859574.1"/>
    </source>
</evidence>
<dbReference type="Proteomes" id="UP001072034">
    <property type="component" value="Unassembled WGS sequence"/>
</dbReference>
<organism evidence="1 2">
    <name type="scientific">Actinomyces israelii</name>
    <dbReference type="NCBI Taxonomy" id="1659"/>
    <lineage>
        <taxon>Bacteria</taxon>
        <taxon>Bacillati</taxon>
        <taxon>Actinomycetota</taxon>
        <taxon>Actinomycetes</taxon>
        <taxon>Actinomycetales</taxon>
        <taxon>Actinomycetaceae</taxon>
        <taxon>Actinomyces</taxon>
    </lineage>
</organism>
<comment type="caution">
    <text evidence="1">The sequence shown here is derived from an EMBL/GenBank/DDBJ whole genome shotgun (WGS) entry which is preliminary data.</text>
</comment>
<dbReference type="EMBL" id="JAPTMY010000067">
    <property type="protein sequence ID" value="MCZ0859574.1"/>
    <property type="molecule type" value="Genomic_DNA"/>
</dbReference>
<proteinExistence type="predicted"/>
<reference evidence="1" key="1">
    <citation type="submission" date="2022-10" db="EMBL/GenBank/DDBJ databases">
        <title>Genome sequence of Actinomyces israelii ATCC 10048.</title>
        <authorList>
            <person name="Watt R.M."/>
            <person name="Tong W.M."/>
        </authorList>
    </citation>
    <scope>NUCLEOTIDE SEQUENCE</scope>
    <source>
        <strain evidence="1">ATCC 10048</strain>
    </source>
</reference>
<gene>
    <name evidence="1" type="ORF">OHJ16_16205</name>
</gene>